<evidence type="ECO:0000256" key="2">
    <source>
        <dbReference type="ARBA" id="ARBA00022980"/>
    </source>
</evidence>
<dbReference type="GO" id="GO:0003735">
    <property type="term" value="F:structural constituent of ribosome"/>
    <property type="evidence" value="ECO:0007669"/>
    <property type="project" value="InterPro"/>
</dbReference>
<evidence type="ECO:0000313" key="5">
    <source>
        <dbReference type="EMBL" id="MBX0303512.1"/>
    </source>
</evidence>
<dbReference type="GO" id="GO:0005829">
    <property type="term" value="C:cytosol"/>
    <property type="evidence" value="ECO:0007669"/>
    <property type="project" value="UniProtKB-ARBA"/>
</dbReference>
<keyword evidence="6" id="KW-1185">Reference proteome</keyword>
<dbReference type="GO" id="GO:0006412">
    <property type="term" value="P:translation"/>
    <property type="evidence" value="ECO:0007669"/>
    <property type="project" value="UniProtKB-UniRule"/>
</dbReference>
<comment type="similarity">
    <text evidence="1 4">Belongs to the eukaryotic ribosomal protein eS17 family.</text>
</comment>
<dbReference type="GeneID" id="79278851"/>
<name>A0A8J7YDH4_9EURY</name>
<dbReference type="GO" id="GO:1990904">
    <property type="term" value="C:ribonucleoprotein complex"/>
    <property type="evidence" value="ECO:0007669"/>
    <property type="project" value="UniProtKB-KW"/>
</dbReference>
<proteinExistence type="inferred from homology"/>
<protein>
    <recommendedName>
        <fullName evidence="4">Small ribosomal subunit protein eS17</fullName>
    </recommendedName>
</protein>
<reference evidence="5" key="1">
    <citation type="submission" date="2021-06" db="EMBL/GenBank/DDBJ databases">
        <title>Halomicroarcula sp. F24A a new haloarchaeum isolated from saline soil.</title>
        <authorList>
            <person name="Duran-Viseras A."/>
            <person name="Sanchez-Porro C."/>
            <person name="Ventosa A."/>
        </authorList>
    </citation>
    <scope>NUCLEOTIDE SEQUENCE</scope>
    <source>
        <strain evidence="5">F24A</strain>
    </source>
</reference>
<dbReference type="PANTHER" id="PTHR10732:SF0">
    <property type="entry name" value="40S RIBOSOMAL PROTEIN S17"/>
    <property type="match status" value="1"/>
</dbReference>
<dbReference type="HAMAP" id="MF_00511">
    <property type="entry name" value="Ribosomal_eS17"/>
    <property type="match status" value="1"/>
</dbReference>
<keyword evidence="3 4" id="KW-0687">Ribonucleoprotein</keyword>
<dbReference type="PANTHER" id="PTHR10732">
    <property type="entry name" value="40S RIBOSOMAL PROTEIN S17"/>
    <property type="match status" value="1"/>
</dbReference>
<dbReference type="Gene3D" id="1.10.60.20">
    <property type="entry name" value="Ribosomal protein S17e-like"/>
    <property type="match status" value="1"/>
</dbReference>
<dbReference type="Proteomes" id="UP000783863">
    <property type="component" value="Unassembled WGS sequence"/>
</dbReference>
<dbReference type="PROSITE" id="PS00712">
    <property type="entry name" value="RIBOSOMAL_S17E"/>
    <property type="match status" value="1"/>
</dbReference>
<sequence>MAIKPAYVKKTGRLIMEKYPDAFGADFEHNKEVVTEVTNIESKGVRNRIAGYVTRKYNRPVEA</sequence>
<keyword evidence="2 4" id="KW-0689">Ribosomal protein</keyword>
<evidence type="ECO:0000256" key="3">
    <source>
        <dbReference type="ARBA" id="ARBA00023274"/>
    </source>
</evidence>
<dbReference type="InterPro" id="IPR036401">
    <property type="entry name" value="Ribosomal_eS17_sf"/>
</dbReference>
<evidence type="ECO:0000256" key="4">
    <source>
        <dbReference type="HAMAP-Rule" id="MF_00511"/>
    </source>
</evidence>
<dbReference type="Pfam" id="PF00833">
    <property type="entry name" value="Ribosomal_S17e"/>
    <property type="match status" value="1"/>
</dbReference>
<dbReference type="InterPro" id="IPR001210">
    <property type="entry name" value="Ribosomal_eS17"/>
</dbReference>
<accession>A0A8J7YDH4</accession>
<evidence type="ECO:0000313" key="6">
    <source>
        <dbReference type="Proteomes" id="UP000783863"/>
    </source>
</evidence>
<dbReference type="RefSeq" id="WP_220587714.1">
    <property type="nucleotide sequence ID" value="NZ_RKLQ01000001.1"/>
</dbReference>
<dbReference type="EMBL" id="RKLQ01000001">
    <property type="protein sequence ID" value="MBX0303512.1"/>
    <property type="molecule type" value="Genomic_DNA"/>
</dbReference>
<dbReference type="AlphaFoldDB" id="A0A8J7YDH4"/>
<dbReference type="InterPro" id="IPR018273">
    <property type="entry name" value="Ribosomal_eS17_CS"/>
</dbReference>
<evidence type="ECO:0000256" key="1">
    <source>
        <dbReference type="ARBA" id="ARBA00010444"/>
    </source>
</evidence>
<dbReference type="GO" id="GO:0005840">
    <property type="term" value="C:ribosome"/>
    <property type="evidence" value="ECO:0007669"/>
    <property type="project" value="UniProtKB-KW"/>
</dbReference>
<gene>
    <name evidence="4" type="primary">rps17e</name>
    <name evidence="5" type="ORF">EGD98_07490</name>
</gene>
<comment type="caution">
    <text evidence="5">The sequence shown here is derived from an EMBL/GenBank/DDBJ whole genome shotgun (WGS) entry which is preliminary data.</text>
</comment>
<dbReference type="NCBIfam" id="NF002242">
    <property type="entry name" value="PRK01151.1"/>
    <property type="match status" value="1"/>
</dbReference>
<dbReference type="SUPFAM" id="SSF116820">
    <property type="entry name" value="Rps17e-like"/>
    <property type="match status" value="1"/>
</dbReference>
<organism evidence="5 6">
    <name type="scientific">Haloarcula salinisoli</name>
    <dbReference type="NCBI Taxonomy" id="2487746"/>
    <lineage>
        <taxon>Archaea</taxon>
        <taxon>Methanobacteriati</taxon>
        <taxon>Methanobacteriota</taxon>
        <taxon>Stenosarchaea group</taxon>
        <taxon>Halobacteria</taxon>
        <taxon>Halobacteriales</taxon>
        <taxon>Haloarculaceae</taxon>
        <taxon>Haloarcula</taxon>
    </lineage>
</organism>